<evidence type="ECO:0000256" key="1">
    <source>
        <dbReference type="ARBA" id="ARBA00010641"/>
    </source>
</evidence>
<dbReference type="Pfam" id="PF08281">
    <property type="entry name" value="Sigma70_r4_2"/>
    <property type="match status" value="1"/>
</dbReference>
<evidence type="ECO:0000256" key="3">
    <source>
        <dbReference type="ARBA" id="ARBA00023082"/>
    </source>
</evidence>
<dbReference type="SUPFAM" id="SSF88946">
    <property type="entry name" value="Sigma2 domain of RNA polymerase sigma factors"/>
    <property type="match status" value="1"/>
</dbReference>
<gene>
    <name evidence="8" type="ORF">JOC58_000650</name>
</gene>
<sequence>MMLNDEDIVQLYWDRHESAIEESSHRYGRYCYSISYNILHDSEDAEECVNDTWLRTWNAIPPQRPNKLAFFVGRITRNLSLDKYKAKKAKKRGGDMPSLLEELTECIPDSTNVEQTLLDQDLNQTINQFMHTLPERECNLFLARYWYGMSLSEMAERFKVKENNIKASLFRSRGKLKSYLIQEGIEL</sequence>
<dbReference type="InterPro" id="IPR036388">
    <property type="entry name" value="WH-like_DNA-bd_sf"/>
</dbReference>
<dbReference type="RefSeq" id="WP_229685615.1">
    <property type="nucleotide sequence ID" value="NZ_BMMB01000002.1"/>
</dbReference>
<dbReference type="Proteomes" id="UP001185028">
    <property type="component" value="Unassembled WGS sequence"/>
</dbReference>
<feature type="domain" description="RNA polymerase sigma factor 70 region 4 type 2" evidence="7">
    <location>
        <begin position="127"/>
        <end position="176"/>
    </location>
</feature>
<reference evidence="8 9" key="1">
    <citation type="submission" date="2023-07" db="EMBL/GenBank/DDBJ databases">
        <title>Genomic Encyclopedia of Type Strains, Phase IV (KMG-IV): sequencing the most valuable type-strain genomes for metagenomic binning, comparative biology and taxonomic classification.</title>
        <authorList>
            <person name="Goeker M."/>
        </authorList>
    </citation>
    <scope>NUCLEOTIDE SEQUENCE [LARGE SCALE GENOMIC DNA]</scope>
    <source>
        <strain evidence="8 9">DSM 22170</strain>
    </source>
</reference>
<dbReference type="InterPro" id="IPR013249">
    <property type="entry name" value="RNA_pol_sigma70_r4_t2"/>
</dbReference>
<comment type="caution">
    <text evidence="8">The sequence shown here is derived from an EMBL/GenBank/DDBJ whole genome shotgun (WGS) entry which is preliminary data.</text>
</comment>
<dbReference type="Pfam" id="PF04542">
    <property type="entry name" value="Sigma70_r2"/>
    <property type="match status" value="1"/>
</dbReference>
<dbReference type="EMBL" id="JAVDQH010000002">
    <property type="protein sequence ID" value="MDR6242766.1"/>
    <property type="molecule type" value="Genomic_DNA"/>
</dbReference>
<keyword evidence="3" id="KW-0731">Sigma factor</keyword>
<evidence type="ECO:0000256" key="4">
    <source>
        <dbReference type="ARBA" id="ARBA00023125"/>
    </source>
</evidence>
<dbReference type="PANTHER" id="PTHR43133:SF8">
    <property type="entry name" value="RNA POLYMERASE SIGMA FACTOR HI_1459-RELATED"/>
    <property type="match status" value="1"/>
</dbReference>
<comment type="similarity">
    <text evidence="1">Belongs to the sigma-70 factor family. ECF subfamily.</text>
</comment>
<dbReference type="NCBIfam" id="TIGR02937">
    <property type="entry name" value="sigma70-ECF"/>
    <property type="match status" value="1"/>
</dbReference>
<dbReference type="Gene3D" id="1.10.1740.10">
    <property type="match status" value="1"/>
</dbReference>
<dbReference type="InterPro" id="IPR013325">
    <property type="entry name" value="RNA_pol_sigma_r2"/>
</dbReference>
<dbReference type="InterPro" id="IPR039425">
    <property type="entry name" value="RNA_pol_sigma-70-like"/>
</dbReference>
<dbReference type="PANTHER" id="PTHR43133">
    <property type="entry name" value="RNA POLYMERASE ECF-TYPE SIGMA FACTO"/>
    <property type="match status" value="1"/>
</dbReference>
<keyword evidence="2" id="KW-0805">Transcription regulation</keyword>
<evidence type="ECO:0000259" key="6">
    <source>
        <dbReference type="Pfam" id="PF04542"/>
    </source>
</evidence>
<evidence type="ECO:0000313" key="8">
    <source>
        <dbReference type="EMBL" id="MDR6242766.1"/>
    </source>
</evidence>
<evidence type="ECO:0000313" key="9">
    <source>
        <dbReference type="Proteomes" id="UP001185028"/>
    </source>
</evidence>
<dbReference type="SUPFAM" id="SSF88659">
    <property type="entry name" value="Sigma3 and sigma4 domains of RNA polymerase sigma factors"/>
    <property type="match status" value="1"/>
</dbReference>
<evidence type="ECO:0000259" key="7">
    <source>
        <dbReference type="Pfam" id="PF08281"/>
    </source>
</evidence>
<feature type="domain" description="RNA polymerase sigma-70 region 2" evidence="6">
    <location>
        <begin position="26"/>
        <end position="88"/>
    </location>
</feature>
<evidence type="ECO:0000256" key="5">
    <source>
        <dbReference type="ARBA" id="ARBA00023163"/>
    </source>
</evidence>
<keyword evidence="4" id="KW-0238">DNA-binding</keyword>
<proteinExistence type="inferred from homology"/>
<keyword evidence="5" id="KW-0804">Transcription</keyword>
<evidence type="ECO:0000256" key="2">
    <source>
        <dbReference type="ARBA" id="ARBA00023015"/>
    </source>
</evidence>
<dbReference type="InterPro" id="IPR014284">
    <property type="entry name" value="RNA_pol_sigma-70_dom"/>
</dbReference>
<name>A0ABU1IU72_9BACL</name>
<accession>A0ABU1IU72</accession>
<keyword evidence="9" id="KW-1185">Reference proteome</keyword>
<protein>
    <submittedName>
        <fullName evidence="8">RNA polymerase sigma-70 factor (ECF subfamily)</fullName>
    </submittedName>
</protein>
<dbReference type="Gene3D" id="1.10.10.10">
    <property type="entry name" value="Winged helix-like DNA-binding domain superfamily/Winged helix DNA-binding domain"/>
    <property type="match status" value="1"/>
</dbReference>
<dbReference type="InterPro" id="IPR013324">
    <property type="entry name" value="RNA_pol_sigma_r3/r4-like"/>
</dbReference>
<organism evidence="8 9">
    <name type="scientific">Paenibacillus hunanensis</name>
    <dbReference type="NCBI Taxonomy" id="539262"/>
    <lineage>
        <taxon>Bacteria</taxon>
        <taxon>Bacillati</taxon>
        <taxon>Bacillota</taxon>
        <taxon>Bacilli</taxon>
        <taxon>Bacillales</taxon>
        <taxon>Paenibacillaceae</taxon>
        <taxon>Paenibacillus</taxon>
    </lineage>
</organism>
<dbReference type="InterPro" id="IPR007627">
    <property type="entry name" value="RNA_pol_sigma70_r2"/>
</dbReference>